<dbReference type="GO" id="GO:0140825">
    <property type="term" value="F:lactoperoxidase activity"/>
    <property type="evidence" value="ECO:0007669"/>
    <property type="project" value="UniProtKB-EC"/>
</dbReference>
<dbReference type="Pfam" id="PF00141">
    <property type="entry name" value="peroxidase"/>
    <property type="match status" value="1"/>
</dbReference>
<feature type="binding site" evidence="14">
    <location>
        <position position="72"/>
    </location>
    <ligand>
        <name>Ca(2+)</name>
        <dbReference type="ChEBI" id="CHEBI:29108"/>
        <label>1</label>
    </ligand>
</feature>
<dbReference type="PROSITE" id="PS00436">
    <property type="entry name" value="PEROXIDASE_2"/>
    <property type="match status" value="1"/>
</dbReference>
<keyword evidence="8 14" id="KW-0408">Iron</keyword>
<keyword evidence="10" id="KW-0325">Glycoprotein</keyword>
<dbReference type="Proteomes" id="UP000623129">
    <property type="component" value="Unassembled WGS sequence"/>
</dbReference>
<dbReference type="PRINTS" id="PR00458">
    <property type="entry name" value="PEROXIDASE"/>
</dbReference>
<comment type="cofactor">
    <cofactor evidence="14 17">
        <name>heme b</name>
        <dbReference type="ChEBI" id="CHEBI:60344"/>
    </cofactor>
    <text evidence="14 17">Binds 1 heme b (iron(II)-protoporphyrin IX) group per subunit.</text>
</comment>
<keyword evidence="3 17" id="KW-0575">Peroxidase</keyword>
<feature type="signal peptide" evidence="17">
    <location>
        <begin position="1"/>
        <end position="26"/>
    </location>
</feature>
<comment type="similarity">
    <text evidence="2">Belongs to the peroxidase family. Ascorbate peroxidase subfamily.</text>
</comment>
<organism evidence="19 20">
    <name type="scientific">Carex littledalei</name>
    <dbReference type="NCBI Taxonomy" id="544730"/>
    <lineage>
        <taxon>Eukaryota</taxon>
        <taxon>Viridiplantae</taxon>
        <taxon>Streptophyta</taxon>
        <taxon>Embryophyta</taxon>
        <taxon>Tracheophyta</taxon>
        <taxon>Spermatophyta</taxon>
        <taxon>Magnoliopsida</taxon>
        <taxon>Liliopsida</taxon>
        <taxon>Poales</taxon>
        <taxon>Cyperaceae</taxon>
        <taxon>Cyperoideae</taxon>
        <taxon>Cariceae</taxon>
        <taxon>Carex</taxon>
        <taxon>Carex subgen. Euthyceras</taxon>
    </lineage>
</organism>
<dbReference type="EMBL" id="SWLB01000016">
    <property type="protein sequence ID" value="KAF3328289.1"/>
    <property type="molecule type" value="Genomic_DNA"/>
</dbReference>
<evidence type="ECO:0000256" key="15">
    <source>
        <dbReference type="PIRSR" id="PIRSR600823-4"/>
    </source>
</evidence>
<evidence type="ECO:0000256" key="3">
    <source>
        <dbReference type="ARBA" id="ARBA00022559"/>
    </source>
</evidence>
<keyword evidence="6 14" id="KW-0106">Calcium</keyword>
<feature type="domain" description="Plant heme peroxidase family profile" evidence="18">
    <location>
        <begin position="27"/>
        <end position="320"/>
    </location>
</feature>
<dbReference type="CDD" id="cd00693">
    <property type="entry name" value="secretory_peroxidase"/>
    <property type="match status" value="1"/>
</dbReference>
<evidence type="ECO:0000313" key="19">
    <source>
        <dbReference type="EMBL" id="KAF3328289.1"/>
    </source>
</evidence>
<feature type="binding site" description="axial binding residue" evidence="14">
    <location>
        <position position="194"/>
    </location>
    <ligand>
        <name>heme b</name>
        <dbReference type="ChEBI" id="CHEBI:60344"/>
    </ligand>
    <ligandPart>
        <name>Fe</name>
        <dbReference type="ChEBI" id="CHEBI:18248"/>
    </ligandPart>
</feature>
<comment type="caution">
    <text evidence="19">The sequence shown here is derived from an EMBL/GenBank/DDBJ whole genome shotgun (WGS) entry which is preliminary data.</text>
</comment>
<keyword evidence="17" id="KW-0964">Secreted</keyword>
<dbReference type="Gene3D" id="1.10.520.10">
    <property type="match status" value="1"/>
</dbReference>
<sequence>MAVSVSIKLPAIVCFLVALLSFSVQGQLSPKFYARSCKNVEQIVRSVVAQAVAKEPRMGASLVRLFFHDCFVQGCDASILLDEAPGIATEKKAFGNINSARGFEVIDAAKQQVERACRATVSCADILALAARDSISVLGGPNWAMPLGRRDSRTANLAEANQLPAPLSSLSQLTSNFRLKGLNFQDLTVLSGAHSIGSSICSAFKTRVWGGDSNVDTSFALQARQTCPASGGDTQLTPLTTPNTNRFSNQFYKNLVARKGLLHSDQELFNGSFTDALVRKYSTNGAAFFRDFSVSMVKLGNIGVLTGRNGVVRLNCRKVN</sequence>
<reference evidence="19" key="1">
    <citation type="submission" date="2020-01" db="EMBL/GenBank/DDBJ databases">
        <title>Genome sequence of Kobresia littledalei, the first chromosome-level genome in the family Cyperaceae.</title>
        <authorList>
            <person name="Qu G."/>
        </authorList>
    </citation>
    <scope>NUCLEOTIDE SEQUENCE</scope>
    <source>
        <strain evidence="19">C.B.Clarke</strain>
        <tissue evidence="19">Leaf</tissue>
    </source>
</reference>
<dbReference type="GO" id="GO:0006979">
    <property type="term" value="P:response to oxidative stress"/>
    <property type="evidence" value="ECO:0007669"/>
    <property type="project" value="UniProtKB-UniRule"/>
</dbReference>
<accession>A0A833VLZ7</accession>
<evidence type="ECO:0000256" key="7">
    <source>
        <dbReference type="ARBA" id="ARBA00023002"/>
    </source>
</evidence>
<feature type="binding site" evidence="14">
    <location>
        <position position="76"/>
    </location>
    <ligand>
        <name>Ca(2+)</name>
        <dbReference type="ChEBI" id="CHEBI:29108"/>
        <label>1</label>
    </ligand>
</feature>
<evidence type="ECO:0000256" key="12">
    <source>
        <dbReference type="PIRSR" id="PIRSR600823-1"/>
    </source>
</evidence>
<dbReference type="GO" id="GO:0042744">
    <property type="term" value="P:hydrogen peroxide catabolic process"/>
    <property type="evidence" value="ECO:0007669"/>
    <property type="project" value="UniProtKB-KW"/>
</dbReference>
<evidence type="ECO:0000256" key="17">
    <source>
        <dbReference type="RuleBase" id="RU362060"/>
    </source>
</evidence>
<dbReference type="OrthoDB" id="593356at2759"/>
<feature type="binding site" evidence="13">
    <location>
        <position position="164"/>
    </location>
    <ligand>
        <name>substrate</name>
    </ligand>
</feature>
<dbReference type="EC" id="1.11.1.7" evidence="17"/>
<evidence type="ECO:0000256" key="16">
    <source>
        <dbReference type="PIRSR" id="PIRSR600823-5"/>
    </source>
</evidence>
<dbReference type="InterPro" id="IPR000823">
    <property type="entry name" value="Peroxidase_pln"/>
</dbReference>
<dbReference type="AlphaFoldDB" id="A0A833VLZ7"/>
<evidence type="ECO:0000256" key="6">
    <source>
        <dbReference type="ARBA" id="ARBA00022837"/>
    </source>
</evidence>
<keyword evidence="5 14" id="KW-0479">Metal-binding</keyword>
<dbReference type="PROSITE" id="PS50873">
    <property type="entry name" value="PEROXIDASE_4"/>
    <property type="match status" value="1"/>
</dbReference>
<feature type="disulfide bond" evidence="16">
    <location>
        <begin position="123"/>
        <end position="316"/>
    </location>
</feature>
<feature type="chain" id="PRO_5033105045" description="Peroxidase" evidence="17">
    <location>
        <begin position="27"/>
        <end position="320"/>
    </location>
</feature>
<dbReference type="InterPro" id="IPR019794">
    <property type="entry name" value="Peroxidases_AS"/>
</dbReference>
<evidence type="ECO:0000256" key="5">
    <source>
        <dbReference type="ARBA" id="ARBA00022723"/>
    </source>
</evidence>
<dbReference type="SUPFAM" id="SSF48113">
    <property type="entry name" value="Heme-dependent peroxidases"/>
    <property type="match status" value="1"/>
</dbReference>
<evidence type="ECO:0000256" key="2">
    <source>
        <dbReference type="ARBA" id="ARBA00006873"/>
    </source>
</evidence>
<gene>
    <name evidence="19" type="ORF">FCM35_KLT06895</name>
</gene>
<comment type="function">
    <text evidence="17">Removal of H(2)O(2), oxidation of toxic reductants, biosynthesis and degradation of lignin, suberization, auxin catabolism, response to environmental stresses such as wounding, pathogen attack and oxidative stress.</text>
</comment>
<name>A0A833VLZ7_9POAL</name>
<dbReference type="InterPro" id="IPR010255">
    <property type="entry name" value="Haem_peroxidase_sf"/>
</dbReference>
<protein>
    <recommendedName>
        <fullName evidence="17">Peroxidase</fullName>
        <ecNumber evidence="17">1.11.1.7</ecNumber>
    </recommendedName>
</protein>
<dbReference type="PANTHER" id="PTHR31388:SF5">
    <property type="entry name" value="PEROXIDASE"/>
    <property type="match status" value="1"/>
</dbReference>
<dbReference type="InterPro" id="IPR019793">
    <property type="entry name" value="Peroxidases_heam-ligand_BS"/>
</dbReference>
<dbReference type="FunFam" id="1.10.420.10:FF:000006">
    <property type="entry name" value="Peroxidase"/>
    <property type="match status" value="1"/>
</dbReference>
<keyword evidence="11 17" id="KW-0376">Hydrogen peroxide</keyword>
<feature type="disulfide bond" evidence="16">
    <location>
        <begin position="201"/>
        <end position="227"/>
    </location>
</feature>
<keyword evidence="7 17" id="KW-0560">Oxidoreductase</keyword>
<comment type="catalytic activity">
    <reaction evidence="1 17">
        <text>2 a phenolic donor + H2O2 = 2 a phenolic radical donor + 2 H2O</text>
        <dbReference type="Rhea" id="RHEA:56136"/>
        <dbReference type="ChEBI" id="CHEBI:15377"/>
        <dbReference type="ChEBI" id="CHEBI:16240"/>
        <dbReference type="ChEBI" id="CHEBI:139520"/>
        <dbReference type="ChEBI" id="CHEBI:139521"/>
        <dbReference type="EC" id="1.11.1.7"/>
    </reaction>
</comment>
<dbReference type="PROSITE" id="PS00435">
    <property type="entry name" value="PEROXIDASE_1"/>
    <property type="match status" value="1"/>
</dbReference>
<feature type="binding site" evidence="14">
    <location>
        <position position="69"/>
    </location>
    <ligand>
        <name>Ca(2+)</name>
        <dbReference type="ChEBI" id="CHEBI:29108"/>
        <label>1</label>
    </ligand>
</feature>
<dbReference type="GO" id="GO:0005576">
    <property type="term" value="C:extracellular region"/>
    <property type="evidence" value="ECO:0007669"/>
    <property type="project" value="UniProtKB-SubCell"/>
</dbReference>
<dbReference type="InterPro" id="IPR002016">
    <property type="entry name" value="Haem_peroxidase"/>
</dbReference>
<feature type="disulfide bond" evidence="16">
    <location>
        <begin position="70"/>
        <end position="75"/>
    </location>
</feature>
<feature type="active site" description="Proton acceptor" evidence="12">
    <location>
        <position position="68"/>
    </location>
</feature>
<keyword evidence="4 17" id="KW-0349">Heme</keyword>
<keyword evidence="9 16" id="KW-1015">Disulfide bond</keyword>
<evidence type="ECO:0000256" key="4">
    <source>
        <dbReference type="ARBA" id="ARBA00022617"/>
    </source>
</evidence>
<feature type="binding site" evidence="14">
    <location>
        <position position="90"/>
    </location>
    <ligand>
        <name>Ca(2+)</name>
        <dbReference type="ChEBI" id="CHEBI:29108"/>
        <label>1</label>
    </ligand>
</feature>
<comment type="cofactor">
    <cofactor evidence="14 17">
        <name>Ca(2+)</name>
        <dbReference type="ChEBI" id="CHEBI:29108"/>
    </cofactor>
    <text evidence="14 17">Binds 2 calcium ions per subunit.</text>
</comment>
<dbReference type="PRINTS" id="PR00461">
    <property type="entry name" value="PLPEROXIDASE"/>
</dbReference>
<comment type="subcellular location">
    <subcellularLocation>
        <location evidence="17">Secreted</location>
    </subcellularLocation>
</comment>
<evidence type="ECO:0000313" key="20">
    <source>
        <dbReference type="Proteomes" id="UP000623129"/>
    </source>
</evidence>
<proteinExistence type="inferred from homology"/>
<feature type="binding site" evidence="14">
    <location>
        <position position="78"/>
    </location>
    <ligand>
        <name>Ca(2+)</name>
        <dbReference type="ChEBI" id="CHEBI:29108"/>
        <label>1</label>
    </ligand>
</feature>
<keyword evidence="17" id="KW-0732">Signal</keyword>
<evidence type="ECO:0000256" key="14">
    <source>
        <dbReference type="PIRSR" id="PIRSR600823-3"/>
    </source>
</evidence>
<feature type="disulfide bond" evidence="16">
    <location>
        <begin position="37"/>
        <end position="117"/>
    </location>
</feature>
<evidence type="ECO:0000256" key="1">
    <source>
        <dbReference type="ARBA" id="ARBA00000189"/>
    </source>
</evidence>
<feature type="site" description="Transition state stabilizer" evidence="15">
    <location>
        <position position="64"/>
    </location>
</feature>
<dbReference type="Gene3D" id="1.10.420.10">
    <property type="entry name" value="Peroxidase, domain 2"/>
    <property type="match status" value="1"/>
</dbReference>
<evidence type="ECO:0000256" key="13">
    <source>
        <dbReference type="PIRSR" id="PIRSR600823-2"/>
    </source>
</evidence>
<evidence type="ECO:0000256" key="11">
    <source>
        <dbReference type="ARBA" id="ARBA00023324"/>
    </source>
</evidence>
<dbReference type="FunFam" id="1.10.520.10:FF:000001">
    <property type="entry name" value="Peroxidase"/>
    <property type="match status" value="1"/>
</dbReference>
<evidence type="ECO:0000256" key="10">
    <source>
        <dbReference type="ARBA" id="ARBA00023180"/>
    </source>
</evidence>
<feature type="binding site" evidence="14">
    <location>
        <position position="74"/>
    </location>
    <ligand>
        <name>Ca(2+)</name>
        <dbReference type="ChEBI" id="CHEBI:29108"/>
        <label>1</label>
    </ligand>
</feature>
<dbReference type="GO" id="GO:0046872">
    <property type="term" value="F:metal ion binding"/>
    <property type="evidence" value="ECO:0007669"/>
    <property type="project" value="UniProtKB-UniRule"/>
</dbReference>
<evidence type="ECO:0000256" key="9">
    <source>
        <dbReference type="ARBA" id="ARBA00023157"/>
    </source>
</evidence>
<evidence type="ECO:0000256" key="8">
    <source>
        <dbReference type="ARBA" id="ARBA00023004"/>
    </source>
</evidence>
<dbReference type="InterPro" id="IPR033905">
    <property type="entry name" value="Secretory_peroxidase"/>
</dbReference>
<dbReference type="GO" id="GO:0020037">
    <property type="term" value="F:heme binding"/>
    <property type="evidence" value="ECO:0007669"/>
    <property type="project" value="UniProtKB-UniRule"/>
</dbReference>
<dbReference type="PANTHER" id="PTHR31388">
    <property type="entry name" value="PEROXIDASE 72-RELATED"/>
    <property type="match status" value="1"/>
</dbReference>
<evidence type="ECO:0000259" key="18">
    <source>
        <dbReference type="PROSITE" id="PS50873"/>
    </source>
</evidence>
<keyword evidence="20" id="KW-1185">Reference proteome</keyword>
<comment type="similarity">
    <text evidence="17">Belongs to the peroxidase family. Classical plant (class III) peroxidase subfamily.</text>
</comment>